<accession>A0ABW3FM46</accession>
<organism evidence="4 5">
    <name type="scientific">Saccharopolyspora rosea</name>
    <dbReference type="NCBI Taxonomy" id="524884"/>
    <lineage>
        <taxon>Bacteria</taxon>
        <taxon>Bacillati</taxon>
        <taxon>Actinomycetota</taxon>
        <taxon>Actinomycetes</taxon>
        <taxon>Pseudonocardiales</taxon>
        <taxon>Pseudonocardiaceae</taxon>
        <taxon>Saccharopolyspora</taxon>
    </lineage>
</organism>
<evidence type="ECO:0000256" key="2">
    <source>
        <dbReference type="SAM" id="SignalP"/>
    </source>
</evidence>
<evidence type="ECO:0000313" key="4">
    <source>
        <dbReference type="EMBL" id="MFD0918315.1"/>
    </source>
</evidence>
<feature type="signal peptide" evidence="2">
    <location>
        <begin position="1"/>
        <end position="22"/>
    </location>
</feature>
<dbReference type="PROSITE" id="PS51257">
    <property type="entry name" value="PROKAR_LIPOPROTEIN"/>
    <property type="match status" value="1"/>
</dbReference>
<feature type="chain" id="PRO_5045811294" evidence="2">
    <location>
        <begin position="23"/>
        <end position="208"/>
    </location>
</feature>
<dbReference type="EMBL" id="JBHTIW010000001">
    <property type="protein sequence ID" value="MFD0918315.1"/>
    <property type="molecule type" value="Genomic_DNA"/>
</dbReference>
<evidence type="ECO:0000259" key="3">
    <source>
        <dbReference type="Pfam" id="PF14016"/>
    </source>
</evidence>
<feature type="domain" description="DUF4232" evidence="3">
    <location>
        <begin position="62"/>
        <end position="193"/>
    </location>
</feature>
<keyword evidence="5" id="KW-1185">Reference proteome</keyword>
<feature type="region of interest" description="Disordered" evidence="1">
    <location>
        <begin position="159"/>
        <end position="208"/>
    </location>
</feature>
<comment type="caution">
    <text evidence="4">The sequence shown here is derived from an EMBL/GenBank/DDBJ whole genome shotgun (WGS) entry which is preliminary data.</text>
</comment>
<protein>
    <submittedName>
        <fullName evidence="4">DUF4232 domain-containing protein</fullName>
    </submittedName>
</protein>
<dbReference type="Pfam" id="PF14016">
    <property type="entry name" value="DUF4232"/>
    <property type="match status" value="1"/>
</dbReference>
<reference evidence="5" key="1">
    <citation type="journal article" date="2019" name="Int. J. Syst. Evol. Microbiol.">
        <title>The Global Catalogue of Microorganisms (GCM) 10K type strain sequencing project: providing services to taxonomists for standard genome sequencing and annotation.</title>
        <authorList>
            <consortium name="The Broad Institute Genomics Platform"/>
            <consortium name="The Broad Institute Genome Sequencing Center for Infectious Disease"/>
            <person name="Wu L."/>
            <person name="Ma J."/>
        </authorList>
    </citation>
    <scope>NUCLEOTIDE SEQUENCE [LARGE SCALE GENOMIC DNA]</scope>
    <source>
        <strain evidence="5">CCUG 56401</strain>
    </source>
</reference>
<dbReference type="InterPro" id="IPR025326">
    <property type="entry name" value="DUF4232"/>
</dbReference>
<keyword evidence="2" id="KW-0732">Signal</keyword>
<sequence>MPKPIRILGAVAGLCTAAALSAACSQPATDAQSATAGSDHSGAANAATSGGDEEGAGKASACNGGEFKVDFNVQPQQPGGFLVAVTNKSDQPCTVNGWMKVKGTDMKGDSVDLPVHDVPVPGAPTDVTIKPGETAFAGMKVETGSKADPNTKVVSGLEAQLPGIPGEPNSTIVPDDGKTWQEQPDPTIPVKSVELGTLQPTPQGALLP</sequence>
<gene>
    <name evidence="4" type="ORF">ACFQ16_01020</name>
</gene>
<evidence type="ECO:0000256" key="1">
    <source>
        <dbReference type="SAM" id="MobiDB-lite"/>
    </source>
</evidence>
<dbReference type="Proteomes" id="UP001597018">
    <property type="component" value="Unassembled WGS sequence"/>
</dbReference>
<feature type="region of interest" description="Disordered" evidence="1">
    <location>
        <begin position="31"/>
        <end position="59"/>
    </location>
</feature>
<proteinExistence type="predicted"/>
<name>A0ABW3FM46_9PSEU</name>
<evidence type="ECO:0000313" key="5">
    <source>
        <dbReference type="Proteomes" id="UP001597018"/>
    </source>
</evidence>
<dbReference type="RefSeq" id="WP_263250060.1">
    <property type="nucleotide sequence ID" value="NZ_BAABLT010000034.1"/>
</dbReference>